<reference evidence="1" key="1">
    <citation type="submission" date="2014-11" db="EMBL/GenBank/DDBJ databases">
        <authorList>
            <person name="Amaro Gonzalez C."/>
        </authorList>
    </citation>
    <scope>NUCLEOTIDE SEQUENCE</scope>
</reference>
<dbReference type="EMBL" id="GBXM01083354">
    <property type="protein sequence ID" value="JAH25223.1"/>
    <property type="molecule type" value="Transcribed_RNA"/>
</dbReference>
<accession>A0A0E9RA78</accession>
<evidence type="ECO:0000313" key="1">
    <source>
        <dbReference type="EMBL" id="JAH25223.1"/>
    </source>
</evidence>
<name>A0A0E9RA78_ANGAN</name>
<reference evidence="1" key="2">
    <citation type="journal article" date="2015" name="Fish Shellfish Immunol.">
        <title>Early steps in the European eel (Anguilla anguilla)-Vibrio vulnificus interaction in the gills: Role of the RtxA13 toxin.</title>
        <authorList>
            <person name="Callol A."/>
            <person name="Pajuelo D."/>
            <person name="Ebbesson L."/>
            <person name="Teles M."/>
            <person name="MacKenzie S."/>
            <person name="Amaro C."/>
        </authorList>
    </citation>
    <scope>NUCLEOTIDE SEQUENCE</scope>
</reference>
<protein>
    <submittedName>
        <fullName evidence="1">Uncharacterized protein</fullName>
    </submittedName>
</protein>
<dbReference type="AlphaFoldDB" id="A0A0E9RA78"/>
<proteinExistence type="predicted"/>
<organism evidence="1">
    <name type="scientific">Anguilla anguilla</name>
    <name type="common">European freshwater eel</name>
    <name type="synonym">Muraena anguilla</name>
    <dbReference type="NCBI Taxonomy" id="7936"/>
    <lineage>
        <taxon>Eukaryota</taxon>
        <taxon>Metazoa</taxon>
        <taxon>Chordata</taxon>
        <taxon>Craniata</taxon>
        <taxon>Vertebrata</taxon>
        <taxon>Euteleostomi</taxon>
        <taxon>Actinopterygii</taxon>
        <taxon>Neopterygii</taxon>
        <taxon>Teleostei</taxon>
        <taxon>Anguilliformes</taxon>
        <taxon>Anguillidae</taxon>
        <taxon>Anguilla</taxon>
    </lineage>
</organism>
<sequence length="44" mass="5190">MHSRLSKCSYCPFFIYILRPGRLRLCDTTVCTLSFYFPVRNVAN</sequence>